<feature type="compositionally biased region" description="Polar residues" evidence="2">
    <location>
        <begin position="37"/>
        <end position="54"/>
    </location>
</feature>
<keyword evidence="4" id="KW-1185">Reference proteome</keyword>
<name>A0A316VNR7_9BASI</name>
<feature type="region of interest" description="Disordered" evidence="2">
    <location>
        <begin position="1"/>
        <end position="215"/>
    </location>
</feature>
<reference evidence="3 4" key="1">
    <citation type="journal article" date="2018" name="Mol. Biol. Evol.">
        <title>Broad Genomic Sampling Reveals a Smut Pathogenic Ancestry of the Fungal Clade Ustilaginomycotina.</title>
        <authorList>
            <person name="Kijpornyongpan T."/>
            <person name="Mondo S.J."/>
            <person name="Barry K."/>
            <person name="Sandor L."/>
            <person name="Lee J."/>
            <person name="Lipzen A."/>
            <person name="Pangilinan J."/>
            <person name="LaButti K."/>
            <person name="Hainaut M."/>
            <person name="Henrissat B."/>
            <person name="Grigoriev I.V."/>
            <person name="Spatafora J.W."/>
            <person name="Aime M.C."/>
        </authorList>
    </citation>
    <scope>NUCLEOTIDE SEQUENCE [LARGE SCALE GENOMIC DNA]</scope>
    <source>
        <strain evidence="3 4">MCA 4658</strain>
    </source>
</reference>
<feature type="region of interest" description="Disordered" evidence="2">
    <location>
        <begin position="348"/>
        <end position="392"/>
    </location>
</feature>
<feature type="compositionally biased region" description="Low complexity" evidence="2">
    <location>
        <begin position="937"/>
        <end position="950"/>
    </location>
</feature>
<feature type="region of interest" description="Disordered" evidence="2">
    <location>
        <begin position="1142"/>
        <end position="1211"/>
    </location>
</feature>
<feature type="compositionally biased region" description="Polar residues" evidence="2">
    <location>
        <begin position="357"/>
        <end position="380"/>
    </location>
</feature>
<evidence type="ECO:0000313" key="3">
    <source>
        <dbReference type="EMBL" id="PWN38708.1"/>
    </source>
</evidence>
<feature type="region of interest" description="Disordered" evidence="2">
    <location>
        <begin position="527"/>
        <end position="552"/>
    </location>
</feature>
<dbReference type="EMBL" id="KZ819555">
    <property type="protein sequence ID" value="PWN38708.1"/>
    <property type="molecule type" value="Genomic_DNA"/>
</dbReference>
<feature type="compositionally biased region" description="Low complexity" evidence="2">
    <location>
        <begin position="538"/>
        <end position="547"/>
    </location>
</feature>
<feature type="compositionally biased region" description="Polar residues" evidence="2">
    <location>
        <begin position="89"/>
        <end position="105"/>
    </location>
</feature>
<dbReference type="STRING" id="1522189.A0A316VNR7"/>
<feature type="compositionally biased region" description="Polar residues" evidence="2">
    <location>
        <begin position="1"/>
        <end position="14"/>
    </location>
</feature>
<protein>
    <submittedName>
        <fullName evidence="3">Uncharacterized protein</fullName>
    </submittedName>
</protein>
<gene>
    <name evidence="3" type="ORF">IE81DRAFT_369642</name>
</gene>
<feature type="compositionally biased region" description="Low complexity" evidence="2">
    <location>
        <begin position="1152"/>
        <end position="1166"/>
    </location>
</feature>
<accession>A0A316VNR7</accession>
<feature type="compositionally biased region" description="Polar residues" evidence="2">
    <location>
        <begin position="185"/>
        <end position="199"/>
    </location>
</feature>
<feature type="compositionally biased region" description="Basic and acidic residues" evidence="2">
    <location>
        <begin position="250"/>
        <end position="259"/>
    </location>
</feature>
<keyword evidence="1" id="KW-0175">Coiled coil</keyword>
<sequence>MTSFMNDDTPTAPSQPRFKAARSQAGPSDADARQPQARETNQFALSPSQTSQTAKGLGLSFGLPSYSASAVSHSPSIRDDEDHSGPTALRSSADQRSDSGGSAAQNYPALREGARSPTSFPYYDAKRRPTLSHSSSTRSGAGKTRSNSRPSISSRRGARSPGWESDIGPQLDLALSFVSGAPRTHGTNASITSPSSQKFAMSPLARSEGDLSRGNSSLKIRAADAIEAAQIEVIDALAAMGRVVSSSSRGESRSSDRDGPPSANADTEMVMSSLRSLAGLTLGQGSRSKSSNSVASMESSGSGGSAGSASIITWGDALQHSQSSRAIVRKRSFAEDLVSSDAQHMAHYRTSEAARAQASTPSTGRRSATPASGLLTSASTPEGALGRISLPDVGPSAAIDTTDEFVGSHSELAAHSAALDVRRDSAKSEEEQEILLSQIGHDPPGHSTRCSGEIDRTAHELPSLERARQRREMDATERAKQQAAVRQNEAQMAALKAGLRYVIEVQDDSNRRRIAAEDALASVIAKAASSPPSEETRLPSGSGPSLSKSTDTLPWLTSTVSVASKSSDSAAPQPQGRSRSRSILKTIASKMPLSLQGGSSAQAYVAEESSAQLASGLCGPSNRLSVLPGGTFSLQANKHQGQAEIAAALSRYTDSQGSYSRKGAKSSASTSIQKAESIRPLSVSQPWTAGWDVMSYDSGKTAGSIDLSARTAIYPDSHASARGSGQVIPSIAGNEDVTSLRVALSQSRLALANLEQERRRQDEETEELTNRVFIEAQDMVRTERVRANALQREVVSLRAQLTKKTLKGAGGAAIEAGASDDSEADMMAAVKEAALACAEAEQDAATLRDEMEAMSSRCQVLEEALYHAVAAVAQTRLQEADGALKDDFDTVAAQLWAAAEQSSSADTAVGTLPTVAIGSPASHDGHHRVDLIAQEPSTASSGQSASISGADVRQPEALSDSGPDMPGSLLGTQHSETRSPNGLRDSTAPYHRKSSLDVPGRHSTESVSSFYSAVAGKTPAPGSAASSDEDDGEVVETLDQSDVPAFDHYPLRGAAPYLDSPVSPPFAGKALTSRTSCDNTNVAPDQLLCTSVPQAAEPHEKSSVKEAAAARPRATPLKSLVLERPASLGIEIGRRLERNASLTSPGLDRLPRSSLGSPLIGSGSPRGLPPRPPEPSSPLPAPPQDQPAPHRGGAPSDFATPLRQASNSESGQLWRFSDLSLLHAASEDSPSLREPPPSFTTRSSTAASKLTTPEVQQLEHSRVATRTAVLRGNQAQDTNADEPRQDPGTRAGAAPISIASPASSALSREDLSSPHLDPLHRLSTRSSTEDDNDSAFDDTQTKVMSESTTSSSTRGQPRAHAFPRVESIETSSPPEDFGAAERASPERLKKSAGPSPVRQLPSIPAPSTRNTKSPTLTSKSSVRSLASTDTSAAKGGRKHAVRGSANLLHSARGRRPRYNSRGSSSASLSRNRGTSISSSNVAYHSDIKPARPSGLVESSSASSILNSAARWTADAAKTLPPTRRVAGSSLYSVSSSGSRQSSVLPSIGPASHTSHGTSQDPETNSISSGSAGHQRSEGQHNTKDLPAGFSRRRNYGAQVKDSGVQSDFKFQPPRIR</sequence>
<feature type="compositionally biased region" description="Polar residues" evidence="2">
    <location>
        <begin position="1405"/>
        <end position="1431"/>
    </location>
</feature>
<feature type="coiled-coil region" evidence="1">
    <location>
        <begin position="737"/>
        <end position="864"/>
    </location>
</feature>
<feature type="compositionally biased region" description="Polar residues" evidence="2">
    <location>
        <begin position="970"/>
        <end position="980"/>
    </location>
</feature>
<feature type="compositionally biased region" description="Polar residues" evidence="2">
    <location>
        <begin position="1239"/>
        <end position="1255"/>
    </location>
</feature>
<feature type="compositionally biased region" description="Low complexity" evidence="2">
    <location>
        <begin position="288"/>
        <end position="300"/>
    </location>
</feature>
<feature type="compositionally biased region" description="Basic and acidic residues" evidence="2">
    <location>
        <begin position="1307"/>
        <end position="1320"/>
    </location>
</feature>
<dbReference type="Gene3D" id="1.20.5.4880">
    <property type="match status" value="1"/>
</dbReference>
<feature type="compositionally biased region" description="Low complexity" evidence="2">
    <location>
        <begin position="561"/>
        <end position="571"/>
    </location>
</feature>
<organism evidence="3 4">
    <name type="scientific">Ceraceosorus guamensis</name>
    <dbReference type="NCBI Taxonomy" id="1522189"/>
    <lineage>
        <taxon>Eukaryota</taxon>
        <taxon>Fungi</taxon>
        <taxon>Dikarya</taxon>
        <taxon>Basidiomycota</taxon>
        <taxon>Ustilaginomycotina</taxon>
        <taxon>Exobasidiomycetes</taxon>
        <taxon>Ceraceosorales</taxon>
        <taxon>Ceraceosoraceae</taxon>
        <taxon>Ceraceosorus</taxon>
    </lineage>
</organism>
<feature type="compositionally biased region" description="Pro residues" evidence="2">
    <location>
        <begin position="1167"/>
        <end position="1186"/>
    </location>
</feature>
<evidence type="ECO:0000256" key="1">
    <source>
        <dbReference type="SAM" id="Coils"/>
    </source>
</evidence>
<feature type="compositionally biased region" description="Low complexity" evidence="2">
    <location>
        <begin position="64"/>
        <end position="75"/>
    </location>
</feature>
<dbReference type="SUPFAM" id="SSF144284">
    <property type="entry name" value="Sec2 N-terminal region"/>
    <property type="match status" value="1"/>
</dbReference>
<feature type="compositionally biased region" description="Polar residues" evidence="2">
    <location>
        <begin position="1551"/>
        <end position="1573"/>
    </location>
</feature>
<feature type="compositionally biased region" description="Polar residues" evidence="2">
    <location>
        <begin position="1337"/>
        <end position="1355"/>
    </location>
</feature>
<feature type="compositionally biased region" description="Low complexity" evidence="2">
    <location>
        <begin position="145"/>
        <end position="155"/>
    </location>
</feature>
<feature type="compositionally biased region" description="Low complexity" evidence="2">
    <location>
        <begin position="1459"/>
        <end position="1475"/>
    </location>
</feature>
<feature type="region of interest" description="Disordered" evidence="2">
    <location>
        <begin position="242"/>
        <end position="309"/>
    </location>
</feature>
<feature type="region of interest" description="Disordered" evidence="2">
    <location>
        <begin position="936"/>
        <end position="1004"/>
    </location>
</feature>
<feature type="compositionally biased region" description="Low complexity" evidence="2">
    <location>
        <begin position="1530"/>
        <end position="1546"/>
    </location>
</feature>
<dbReference type="InParanoid" id="A0A316VNR7"/>
<proteinExistence type="predicted"/>
<dbReference type="Proteomes" id="UP000245783">
    <property type="component" value="Unassembled WGS sequence"/>
</dbReference>
<evidence type="ECO:0000313" key="4">
    <source>
        <dbReference type="Proteomes" id="UP000245783"/>
    </source>
</evidence>
<feature type="compositionally biased region" description="Low complexity" evidence="2">
    <location>
        <begin position="1293"/>
        <end position="1306"/>
    </location>
</feature>
<dbReference type="OrthoDB" id="10343060at2759"/>
<dbReference type="GeneID" id="37039140"/>
<feature type="region of interest" description="Disordered" evidence="2">
    <location>
        <begin position="1225"/>
        <end position="1497"/>
    </location>
</feature>
<feature type="region of interest" description="Disordered" evidence="2">
    <location>
        <begin position="656"/>
        <end position="675"/>
    </location>
</feature>
<feature type="region of interest" description="Disordered" evidence="2">
    <location>
        <begin position="1530"/>
        <end position="1616"/>
    </location>
</feature>
<feature type="region of interest" description="Disordered" evidence="2">
    <location>
        <begin position="1094"/>
        <end position="1113"/>
    </location>
</feature>
<evidence type="ECO:0000256" key="2">
    <source>
        <dbReference type="SAM" id="MobiDB-lite"/>
    </source>
</evidence>
<feature type="compositionally biased region" description="Basic and acidic residues" evidence="2">
    <location>
        <begin position="1574"/>
        <end position="1583"/>
    </location>
</feature>
<dbReference type="RefSeq" id="XP_025365868.1">
    <property type="nucleotide sequence ID" value="XM_025517270.1"/>
</dbReference>
<feature type="region of interest" description="Disordered" evidence="2">
    <location>
        <begin position="561"/>
        <end position="580"/>
    </location>
</feature>